<reference evidence="2" key="2">
    <citation type="submission" date="2021-04" db="EMBL/GenBank/DDBJ databases">
        <authorList>
            <person name="Gilroy R."/>
        </authorList>
    </citation>
    <scope>NUCLEOTIDE SEQUENCE</scope>
    <source>
        <strain evidence="2">ChiHjej11B10-19426</strain>
    </source>
</reference>
<evidence type="ECO:0008006" key="4">
    <source>
        <dbReference type="Google" id="ProtNLM"/>
    </source>
</evidence>
<organism evidence="2 3">
    <name type="scientific">Candidatus Tidjanibacter faecipullorum</name>
    <dbReference type="NCBI Taxonomy" id="2838766"/>
    <lineage>
        <taxon>Bacteria</taxon>
        <taxon>Pseudomonadati</taxon>
        <taxon>Bacteroidota</taxon>
        <taxon>Bacteroidia</taxon>
        <taxon>Bacteroidales</taxon>
        <taxon>Rikenellaceae</taxon>
        <taxon>Tidjanibacter</taxon>
    </lineage>
</organism>
<proteinExistence type="predicted"/>
<reference evidence="2" key="1">
    <citation type="journal article" date="2021" name="PeerJ">
        <title>Extensive microbial diversity within the chicken gut microbiome revealed by metagenomics and culture.</title>
        <authorList>
            <person name="Gilroy R."/>
            <person name="Ravi A."/>
            <person name="Getino M."/>
            <person name="Pursley I."/>
            <person name="Horton D.L."/>
            <person name="Alikhan N.F."/>
            <person name="Baker D."/>
            <person name="Gharbi K."/>
            <person name="Hall N."/>
            <person name="Watson M."/>
            <person name="Adriaenssens E.M."/>
            <person name="Foster-Nyarko E."/>
            <person name="Jarju S."/>
            <person name="Secka A."/>
            <person name="Antonio M."/>
            <person name="Oren A."/>
            <person name="Chaudhuri R.R."/>
            <person name="La Ragione R."/>
            <person name="Hildebrand F."/>
            <person name="Pallen M.J."/>
        </authorList>
    </citation>
    <scope>NUCLEOTIDE SEQUENCE</scope>
    <source>
        <strain evidence="2">ChiHjej11B10-19426</strain>
    </source>
</reference>
<evidence type="ECO:0000313" key="3">
    <source>
        <dbReference type="Proteomes" id="UP000824014"/>
    </source>
</evidence>
<protein>
    <recommendedName>
        <fullName evidence="4">DUF3575 domain-containing protein</fullName>
    </recommendedName>
</protein>
<dbReference type="AlphaFoldDB" id="A0A9D2DDS2"/>
<accession>A0A9D2DDS2</accession>
<dbReference type="Proteomes" id="UP000824014">
    <property type="component" value="Unassembled WGS sequence"/>
</dbReference>
<feature type="chain" id="PRO_5039698277" description="DUF3575 domain-containing protein" evidence="1">
    <location>
        <begin position="21"/>
        <end position="219"/>
    </location>
</feature>
<evidence type="ECO:0000313" key="2">
    <source>
        <dbReference type="EMBL" id="HIZ15200.1"/>
    </source>
</evidence>
<sequence length="219" mass="23902">MFPRFALFAAALLASAALQARTPEVAAARFASVPLHAVSPQGSDPGIRLTAPPASAMDSSLLLDPFASDTRPRHAIHAAVGMALSTQNFGPMWSLGYSYRLENDFWIGGIVENTIYGLPAEFEIDLLEMNCWEMELTRWLAIRCGVGIGMAISSSGNGFVCMPMGRLTVQWAVRLGRVVSLTLSPFILGPSNIDLVYNWFNSRFIYGGEYGQLGLSFRF</sequence>
<feature type="signal peptide" evidence="1">
    <location>
        <begin position="1"/>
        <end position="20"/>
    </location>
</feature>
<gene>
    <name evidence="2" type="ORF">H9816_04750</name>
</gene>
<dbReference type="EMBL" id="DXCC01000015">
    <property type="protein sequence ID" value="HIZ15200.1"/>
    <property type="molecule type" value="Genomic_DNA"/>
</dbReference>
<keyword evidence="1" id="KW-0732">Signal</keyword>
<name>A0A9D2DDS2_9BACT</name>
<comment type="caution">
    <text evidence="2">The sequence shown here is derived from an EMBL/GenBank/DDBJ whole genome shotgun (WGS) entry which is preliminary data.</text>
</comment>
<evidence type="ECO:0000256" key="1">
    <source>
        <dbReference type="SAM" id="SignalP"/>
    </source>
</evidence>